<proteinExistence type="predicted"/>
<evidence type="ECO:0000313" key="1">
    <source>
        <dbReference type="EMBL" id="ORW10600.1"/>
    </source>
</evidence>
<dbReference type="NCBIfam" id="TIGR03299">
    <property type="entry name" value="LGT_TIGR03299"/>
    <property type="match status" value="1"/>
</dbReference>
<evidence type="ECO:0008006" key="3">
    <source>
        <dbReference type="Google" id="ProtNLM"/>
    </source>
</evidence>
<dbReference type="Proteomes" id="UP000193487">
    <property type="component" value="Unassembled WGS sequence"/>
</dbReference>
<dbReference type="AlphaFoldDB" id="A0A1X1YHU5"/>
<dbReference type="EMBL" id="LQPE01000015">
    <property type="protein sequence ID" value="ORW10600.1"/>
    <property type="molecule type" value="Genomic_DNA"/>
</dbReference>
<protein>
    <recommendedName>
        <fullName evidence="3">Alpha/beta hydrolase</fullName>
    </recommendedName>
</protein>
<dbReference type="InterPro" id="IPR017686">
    <property type="entry name" value="Phg/plasmid-like_prot"/>
</dbReference>
<keyword evidence="2" id="KW-1185">Reference proteome</keyword>
<comment type="caution">
    <text evidence="1">The sequence shown here is derived from an EMBL/GenBank/DDBJ whole genome shotgun (WGS) entry which is preliminary data.</text>
</comment>
<dbReference type="InterPro" id="IPR026325">
    <property type="entry name" value="DUF932"/>
</dbReference>
<name>A0A1X1YHU5_9MYCO</name>
<reference evidence="1 2" key="1">
    <citation type="submission" date="2016-01" db="EMBL/GenBank/DDBJ databases">
        <title>The new phylogeny of the genus Mycobacterium.</title>
        <authorList>
            <person name="Tarcisio F."/>
            <person name="Conor M."/>
            <person name="Antonella G."/>
            <person name="Elisabetta G."/>
            <person name="Giulia F.S."/>
            <person name="Sara T."/>
            <person name="Anna F."/>
            <person name="Clotilde B."/>
            <person name="Roberto B."/>
            <person name="Veronica D.S."/>
            <person name="Fabio R."/>
            <person name="Monica P."/>
            <person name="Olivier J."/>
            <person name="Enrico T."/>
            <person name="Nicola S."/>
        </authorList>
    </citation>
    <scope>NUCLEOTIDE SEQUENCE [LARGE SCALE GENOMIC DNA]</scope>
    <source>
        <strain evidence="1 2">DSM 45166</strain>
    </source>
</reference>
<evidence type="ECO:0000313" key="2">
    <source>
        <dbReference type="Proteomes" id="UP000193487"/>
    </source>
</evidence>
<sequence length="348" mass="37721">MAHELDSTNNIYSFANARTDHWHRLGQSVGHVMTAREALNAAHLAGWNVRKMALQIPQQPIITDDGVITPAPIPVPDFYATVRTNPINGGIDVLGVVGSKYEPIQNEASCDLLDALVDQAGGAHYETAGALRGGREVFITMKLPNTMVFDGVDGSKDRTDFYIAALGSHDASSAFRLLVTPVRIVCANTQAAAIGRAKASFSIRHTGGAKVAIQQARNALKLSWRYIEEFETAAAALYAQHMDDQQMRQFAHDLLEVDAADSDTQRANRRDKASGIVKLWTSSPTITPIAGTRWAAYNALTEFEDHIVPVRGARTAAAASEVRALRNISSAASAQSLKARAFRMLQTL</sequence>
<gene>
    <name evidence="1" type="ORF">AWC14_20105</name>
</gene>
<organism evidence="1 2">
    <name type="scientific">Mycobacterium kyorinense</name>
    <dbReference type="NCBI Taxonomy" id="487514"/>
    <lineage>
        <taxon>Bacteria</taxon>
        <taxon>Bacillati</taxon>
        <taxon>Actinomycetota</taxon>
        <taxon>Actinomycetes</taxon>
        <taxon>Mycobacteriales</taxon>
        <taxon>Mycobacteriaceae</taxon>
        <taxon>Mycobacterium</taxon>
    </lineage>
</organism>
<dbReference type="Pfam" id="PF06067">
    <property type="entry name" value="DUF932"/>
    <property type="match status" value="1"/>
</dbReference>
<accession>A0A1X1YHU5</accession>
<dbReference type="RefSeq" id="WP_085240983.1">
    <property type="nucleotide sequence ID" value="NZ_LQPE01000015.1"/>
</dbReference>
<dbReference type="OrthoDB" id="576140at2"/>